<evidence type="ECO:0000313" key="1">
    <source>
        <dbReference type="EMBL" id="SDT74273.1"/>
    </source>
</evidence>
<gene>
    <name evidence="1" type="ORF">SAMN04489716_6930</name>
</gene>
<accession>A0A1H2CUW7</accession>
<dbReference type="Proteomes" id="UP000198688">
    <property type="component" value="Chromosome I"/>
</dbReference>
<reference evidence="1 2" key="1">
    <citation type="submission" date="2016-10" db="EMBL/GenBank/DDBJ databases">
        <authorList>
            <person name="de Groot N.N."/>
        </authorList>
    </citation>
    <scope>NUCLEOTIDE SEQUENCE [LARGE SCALE GENOMIC DNA]</scope>
    <source>
        <strain evidence="1 2">DSM 43941</strain>
    </source>
</reference>
<proteinExistence type="predicted"/>
<dbReference type="EMBL" id="LT629758">
    <property type="protein sequence ID" value="SDT74273.1"/>
    <property type="molecule type" value="Genomic_DNA"/>
</dbReference>
<dbReference type="AlphaFoldDB" id="A0A1H2CUW7"/>
<sequence>MVLLDPLRSRNLKNLLMKLERTVSTTVLSPAVIDSPAALADALRASNLPGARSKTAIAKLRRARATARQVASPPSDLASRLVSALTVRCTAEIARRGGETGIESGEKASALRTLPLRLVDREAGLVVLHVEGWRYYSRAYGSRRASLSYLCGHDDAGDWAVRLPGTVTTVTAALTWLTPAAVTKALAAGKQIDRQGDIYAIATSRAHDAPTGWLGDDWRKDPDGRRVTSHHWDATNRLLTHHPDDGRTHRALRLDHPVRFLQQRAYAHGRSGVWGTGD</sequence>
<name>A0A1H2CUW7_9ACTN</name>
<evidence type="ECO:0000313" key="2">
    <source>
        <dbReference type="Proteomes" id="UP000198688"/>
    </source>
</evidence>
<organism evidence="1 2">
    <name type="scientific">Actinoplanes derwentensis</name>
    <dbReference type="NCBI Taxonomy" id="113562"/>
    <lineage>
        <taxon>Bacteria</taxon>
        <taxon>Bacillati</taxon>
        <taxon>Actinomycetota</taxon>
        <taxon>Actinomycetes</taxon>
        <taxon>Micromonosporales</taxon>
        <taxon>Micromonosporaceae</taxon>
        <taxon>Actinoplanes</taxon>
    </lineage>
</organism>
<keyword evidence="2" id="KW-1185">Reference proteome</keyword>
<protein>
    <submittedName>
        <fullName evidence="1">Uncharacterized protein</fullName>
    </submittedName>
</protein>